<sequence length="175" mass="18165">MSTGHDWRQAGFVLAIVGALIAVPAVLAAVVPTRGTAVGAGEKIVLSAPGEAPDTIEFTGIDGWTRRPTGDDTTAVLDGPNRRVLLVNVVNGVTDFDAAARWRQKVLGVQAFDVVTDNEQIGNTHGFSGPTCHGTTHPGVCAVLGNHNLAVSVLLSGQSSMSDLLPVIYSLRAKS</sequence>
<accession>A0ABS6ARZ7</accession>
<proteinExistence type="predicted"/>
<dbReference type="Proteomes" id="UP000733379">
    <property type="component" value="Unassembled WGS sequence"/>
</dbReference>
<dbReference type="EMBL" id="JAHKNI010000001">
    <property type="protein sequence ID" value="MBU3060011.1"/>
    <property type="molecule type" value="Genomic_DNA"/>
</dbReference>
<keyword evidence="2" id="KW-1185">Reference proteome</keyword>
<protein>
    <submittedName>
        <fullName evidence="1">Uncharacterized protein</fullName>
    </submittedName>
</protein>
<organism evidence="1 2">
    <name type="scientific">Nocardia albiluteola</name>
    <dbReference type="NCBI Taxonomy" id="2842303"/>
    <lineage>
        <taxon>Bacteria</taxon>
        <taxon>Bacillati</taxon>
        <taxon>Actinomycetota</taxon>
        <taxon>Actinomycetes</taxon>
        <taxon>Mycobacteriales</taxon>
        <taxon>Nocardiaceae</taxon>
        <taxon>Nocardia</taxon>
    </lineage>
</organism>
<evidence type="ECO:0000313" key="1">
    <source>
        <dbReference type="EMBL" id="MBU3060011.1"/>
    </source>
</evidence>
<dbReference type="RefSeq" id="WP_215914942.1">
    <property type="nucleotide sequence ID" value="NZ_JAHKNI010000001.1"/>
</dbReference>
<gene>
    <name evidence="1" type="ORF">KO481_00495</name>
</gene>
<reference evidence="1 2" key="1">
    <citation type="submission" date="2021-06" db="EMBL/GenBank/DDBJ databases">
        <title>Actinomycetes sequencing.</title>
        <authorList>
            <person name="Shan Q."/>
        </authorList>
    </citation>
    <scope>NUCLEOTIDE SEQUENCE [LARGE SCALE GENOMIC DNA]</scope>
    <source>
        <strain evidence="1 2">NEAU-G5</strain>
    </source>
</reference>
<comment type="caution">
    <text evidence="1">The sequence shown here is derived from an EMBL/GenBank/DDBJ whole genome shotgun (WGS) entry which is preliminary data.</text>
</comment>
<evidence type="ECO:0000313" key="2">
    <source>
        <dbReference type="Proteomes" id="UP000733379"/>
    </source>
</evidence>
<name>A0ABS6ARZ7_9NOCA</name>